<reference evidence="1 2" key="1">
    <citation type="journal article" date="2017" name="BMC Genomics">
        <title>Three novel Pseudomonas phages isolated from composting provide insights into the evolution and diversity of tailed phages.</title>
        <authorList>
            <person name="Amgarten D."/>
            <person name="Martins L.F."/>
            <person name="Lombardi K.C."/>
            <person name="Antunes L.P."/>
            <person name="de Souza A.P.S."/>
            <person name="Nicastro G.G."/>
            <person name="Kitajima E.W."/>
            <person name="Quaggio R.B."/>
            <person name="Upton C."/>
            <person name="Setubal J.C."/>
            <person name="da Silva A.M."/>
        </authorList>
    </citation>
    <scope>NUCLEOTIDE SEQUENCE [LARGE SCALE GENOMIC DNA]</scope>
</reference>
<sequence>MLQPKLNIALGKNKNTVEERAPEKYWLNIGEFVEYETEDGEIERQFISLNYGIPLSSVPDMKKGNNLHWNAVCDAKDGLRDQLLEIAQNLKPGETFEFPITVQIRHVGEKPEITAEENPMRVKLRIS</sequence>
<name>A0A1L2C972_9CAUD</name>
<protein>
    <submittedName>
        <fullName evidence="1">Uncharacterized protein</fullName>
    </submittedName>
</protein>
<evidence type="ECO:0000313" key="1">
    <source>
        <dbReference type="EMBL" id="AMD43426.1"/>
    </source>
</evidence>
<accession>A0A1L2C972</accession>
<dbReference type="Proteomes" id="UP000222072">
    <property type="component" value="Segment"/>
</dbReference>
<organism evidence="1 2">
    <name type="scientific">Pseudomonas phage ZC03</name>
    <dbReference type="NCBI Taxonomy" id="1622115"/>
    <lineage>
        <taxon>Viruses</taxon>
        <taxon>Duplodnaviria</taxon>
        <taxon>Heunggongvirae</taxon>
        <taxon>Uroviricota</taxon>
        <taxon>Caudoviricetes</taxon>
        <taxon>Schitoviridae</taxon>
        <taxon>Zicotriavirus</taxon>
        <taxon>Zicotriavirus ZC03</taxon>
    </lineage>
</organism>
<evidence type="ECO:0000313" key="2">
    <source>
        <dbReference type="Proteomes" id="UP000222072"/>
    </source>
</evidence>
<keyword evidence="2" id="KW-1185">Reference proteome</keyword>
<dbReference type="EMBL" id="KU356690">
    <property type="protein sequence ID" value="AMD43426.1"/>
    <property type="molecule type" value="Genomic_DNA"/>
</dbReference>
<gene>
    <name evidence="1" type="ORF">ZC03_049</name>
</gene>
<proteinExistence type="predicted"/>